<keyword evidence="4" id="KW-0158">Chromosome</keyword>
<evidence type="ECO:0000313" key="19">
    <source>
        <dbReference type="Proteomes" id="UP001153714"/>
    </source>
</evidence>
<keyword evidence="7 15" id="KW-0227">DNA damage</keyword>
<dbReference type="GO" id="GO:0006281">
    <property type="term" value="P:DNA repair"/>
    <property type="evidence" value="ECO:0007669"/>
    <property type="project" value="UniProtKB-KW"/>
</dbReference>
<organism evidence="18 19">
    <name type="scientific">Diatraea saccharalis</name>
    <name type="common">sugarcane borer</name>
    <dbReference type="NCBI Taxonomy" id="40085"/>
    <lineage>
        <taxon>Eukaryota</taxon>
        <taxon>Metazoa</taxon>
        <taxon>Ecdysozoa</taxon>
        <taxon>Arthropoda</taxon>
        <taxon>Hexapoda</taxon>
        <taxon>Insecta</taxon>
        <taxon>Pterygota</taxon>
        <taxon>Neoptera</taxon>
        <taxon>Endopterygota</taxon>
        <taxon>Lepidoptera</taxon>
        <taxon>Glossata</taxon>
        <taxon>Ditrysia</taxon>
        <taxon>Pyraloidea</taxon>
        <taxon>Crambidae</taxon>
        <taxon>Crambinae</taxon>
        <taxon>Diatraea</taxon>
    </lineage>
</organism>
<accession>A0A9N9QYC3</accession>
<dbReference type="AlphaFoldDB" id="A0A9N9QYC3"/>
<dbReference type="InterPro" id="IPR055220">
    <property type="entry name" value="SPRTN_ZBD"/>
</dbReference>
<dbReference type="InterPro" id="IPR006640">
    <property type="entry name" value="SprT-like_domain"/>
</dbReference>
<evidence type="ECO:0000256" key="5">
    <source>
        <dbReference type="ARBA" id="ARBA00022670"/>
    </source>
</evidence>
<reference evidence="18" key="1">
    <citation type="submission" date="2021-12" db="EMBL/GenBank/DDBJ databases">
        <authorList>
            <person name="King R."/>
        </authorList>
    </citation>
    <scope>NUCLEOTIDE SEQUENCE</scope>
</reference>
<dbReference type="Proteomes" id="UP001153714">
    <property type="component" value="Chromosome 14"/>
</dbReference>
<evidence type="ECO:0000256" key="12">
    <source>
        <dbReference type="ARBA" id="ARBA00023204"/>
    </source>
</evidence>
<evidence type="ECO:0000256" key="8">
    <source>
        <dbReference type="ARBA" id="ARBA00022771"/>
    </source>
</evidence>
<feature type="region of interest" description="Disordered" evidence="16">
    <location>
        <begin position="189"/>
        <end position="257"/>
    </location>
</feature>
<dbReference type="GO" id="GO:0004222">
    <property type="term" value="F:metalloendopeptidase activity"/>
    <property type="evidence" value="ECO:0007669"/>
    <property type="project" value="InterPro"/>
</dbReference>
<dbReference type="InterPro" id="IPR006642">
    <property type="entry name" value="Rad18_UBZ4"/>
</dbReference>
<feature type="domain" description="UBZ4-type" evidence="17">
    <location>
        <begin position="379"/>
        <end position="406"/>
    </location>
</feature>
<comment type="similarity">
    <text evidence="3">Belongs to the Spartan family.</text>
</comment>
<dbReference type="OrthoDB" id="5236983at2759"/>
<feature type="compositionally biased region" description="Polar residues" evidence="16">
    <location>
        <begin position="208"/>
        <end position="242"/>
    </location>
</feature>
<evidence type="ECO:0000256" key="3">
    <source>
        <dbReference type="ARBA" id="ARBA00010724"/>
    </source>
</evidence>
<evidence type="ECO:0000256" key="9">
    <source>
        <dbReference type="ARBA" id="ARBA00022801"/>
    </source>
</evidence>
<dbReference type="Pfam" id="PF10263">
    <property type="entry name" value="SprT-like"/>
    <property type="match status" value="1"/>
</dbReference>
<evidence type="ECO:0000256" key="1">
    <source>
        <dbReference type="ARBA" id="ARBA00004123"/>
    </source>
</evidence>
<evidence type="ECO:0000259" key="17">
    <source>
        <dbReference type="PROSITE" id="PS51908"/>
    </source>
</evidence>
<dbReference type="PROSITE" id="PS51908">
    <property type="entry name" value="ZF_UBZ4"/>
    <property type="match status" value="1"/>
</dbReference>
<keyword evidence="19" id="KW-1185">Reference proteome</keyword>
<evidence type="ECO:0000256" key="13">
    <source>
        <dbReference type="ARBA" id="ARBA00023242"/>
    </source>
</evidence>
<reference evidence="18" key="2">
    <citation type="submission" date="2022-10" db="EMBL/GenBank/DDBJ databases">
        <authorList>
            <consortium name="ENA_rothamsted_submissions"/>
            <consortium name="culmorum"/>
            <person name="King R."/>
        </authorList>
    </citation>
    <scope>NUCLEOTIDE SEQUENCE</scope>
</reference>
<comment type="subcellular location">
    <subcellularLocation>
        <location evidence="2">Chromosome</location>
    </subcellularLocation>
    <subcellularLocation>
        <location evidence="1">Nucleus</location>
    </subcellularLocation>
</comment>
<evidence type="ECO:0000256" key="14">
    <source>
        <dbReference type="ARBA" id="ARBA00030396"/>
    </source>
</evidence>
<keyword evidence="11" id="KW-0482">Metalloprotease</keyword>
<name>A0A9N9QYC3_9NEOP</name>
<protein>
    <recommendedName>
        <fullName evidence="14">Protein with SprT-like domain at the N terminus</fullName>
    </recommendedName>
</protein>
<evidence type="ECO:0000256" key="6">
    <source>
        <dbReference type="ARBA" id="ARBA00022723"/>
    </source>
</evidence>
<sequence>MNLADPELELIDPTPNVHTLFLHFDKLFFWTKLASRAVVRWSKRMYSCAGVCSYEGRGGLCDIALSEPLLKLRPRKDLIQTLLHEMIHAYLFITCRDRERDGHGPNFKAHMYRINKSAGLNITIYHDFHDEVELYQTHWWRCNGPCQSRKPYFGIVRRPQNRTPGPKDYWWSKHQQTCGGMFIKIKEPEKKPRKGNKTENKHGDITKYVSSNNVKNPLTPVLKNSNINNRTNIKSNSGNTIVTTKNTSNPNKPNPPIKAFSGTGQVINNIRNKSDISDVKETVRNVWANKKLSGLNIKPNNAVKPIKQKAVPVHSDSPPSKIKKIDDYFKRTASSLLSDLYGQNIELTQDNNKIIVVSNKNLINIPENNKIIAVSNKDLVDCPVCNKKVDASDINKHLDECLNTKIIEKLSEHDIQPISSGTGVIASQNTTKKSLKELIGSIPEIPLYKKKENTYNNKMFKEENGELIPTCTSETIDLANVDMNYVSNIKTPTVKVEDNSDHNQFDTNDINKVKAVVKRITYDKHVRKSDNFVVPKEERNGVDCGFLPSFLDDMGTAIKPAAIKIEPGTSKDIVSALTPKCPCCGNVVNKPMAEHLDECLAFMNNDTTEPMEGASTSFANNTIVVDDDDDDIFDETMTMNATGTKTPCPCCMEMIEMSVMNDHLDSCLS</sequence>
<dbReference type="GO" id="GO:0005694">
    <property type="term" value="C:chromosome"/>
    <property type="evidence" value="ECO:0007669"/>
    <property type="project" value="UniProtKB-SubCell"/>
</dbReference>
<keyword evidence="10" id="KW-0862">Zinc</keyword>
<keyword evidence="5" id="KW-0645">Protease</keyword>
<proteinExistence type="inferred from homology"/>
<evidence type="ECO:0000256" key="7">
    <source>
        <dbReference type="ARBA" id="ARBA00022763"/>
    </source>
</evidence>
<dbReference type="GO" id="GO:0006508">
    <property type="term" value="P:proteolysis"/>
    <property type="evidence" value="ECO:0007669"/>
    <property type="project" value="UniProtKB-KW"/>
</dbReference>
<dbReference type="GO" id="GO:0005634">
    <property type="term" value="C:nucleus"/>
    <property type="evidence" value="ECO:0007669"/>
    <property type="project" value="UniProtKB-SubCell"/>
</dbReference>
<dbReference type="Gene3D" id="3.30.160.60">
    <property type="entry name" value="Classic Zinc Finger"/>
    <property type="match status" value="2"/>
</dbReference>
<keyword evidence="6" id="KW-0479">Metal-binding</keyword>
<dbReference type="SMART" id="SM00731">
    <property type="entry name" value="SprT"/>
    <property type="match status" value="1"/>
</dbReference>
<dbReference type="PANTHER" id="PTHR21220">
    <property type="entry name" value="DNA-DEPENDENT METALLOPROTEASE SPRTN"/>
    <property type="match status" value="1"/>
</dbReference>
<dbReference type="GO" id="GO:0031593">
    <property type="term" value="F:polyubiquitin modification-dependent protein binding"/>
    <property type="evidence" value="ECO:0007669"/>
    <property type="project" value="TreeGrafter"/>
</dbReference>
<keyword evidence="13" id="KW-0539">Nucleus</keyword>
<dbReference type="GO" id="GO:0008270">
    <property type="term" value="F:zinc ion binding"/>
    <property type="evidence" value="ECO:0007669"/>
    <property type="project" value="UniProtKB-KW"/>
</dbReference>
<evidence type="ECO:0000256" key="4">
    <source>
        <dbReference type="ARBA" id="ARBA00022454"/>
    </source>
</evidence>
<evidence type="ECO:0000256" key="10">
    <source>
        <dbReference type="ARBA" id="ARBA00022833"/>
    </source>
</evidence>
<gene>
    <name evidence="18" type="ORF">DIATSA_LOCUS3841</name>
</gene>
<feature type="compositionally biased region" description="Basic and acidic residues" evidence="16">
    <location>
        <begin position="189"/>
        <end position="205"/>
    </location>
</feature>
<evidence type="ECO:0000256" key="11">
    <source>
        <dbReference type="ARBA" id="ARBA00023049"/>
    </source>
</evidence>
<dbReference type="InterPro" id="IPR044245">
    <property type="entry name" value="Spartan"/>
</dbReference>
<dbReference type="GO" id="GO:0003697">
    <property type="term" value="F:single-stranded DNA binding"/>
    <property type="evidence" value="ECO:0007669"/>
    <property type="project" value="InterPro"/>
</dbReference>
<keyword evidence="12 15" id="KW-0234">DNA repair</keyword>
<evidence type="ECO:0000256" key="2">
    <source>
        <dbReference type="ARBA" id="ARBA00004286"/>
    </source>
</evidence>
<dbReference type="SMART" id="SM00734">
    <property type="entry name" value="ZnF_Rad18"/>
    <property type="match status" value="3"/>
</dbReference>
<keyword evidence="8 15" id="KW-0863">Zinc-finger</keyword>
<dbReference type="PANTHER" id="PTHR21220:SF0">
    <property type="entry name" value="DNA-DEPENDENT METALLOPROTEASE SPRTN"/>
    <property type="match status" value="1"/>
</dbReference>
<keyword evidence="9" id="KW-0378">Hydrolase</keyword>
<evidence type="ECO:0000256" key="15">
    <source>
        <dbReference type="PROSITE-ProRule" id="PRU01256"/>
    </source>
</evidence>
<dbReference type="EMBL" id="OU893345">
    <property type="protein sequence ID" value="CAG9785842.1"/>
    <property type="molecule type" value="Genomic_DNA"/>
</dbReference>
<dbReference type="FunFam" id="3.30.160.60:FF:000331">
    <property type="entry name" value="E3 ubiquitin-protein ligase RAD18"/>
    <property type="match status" value="1"/>
</dbReference>
<dbReference type="Pfam" id="PF22934">
    <property type="entry name" value="SPRTN_ZBD"/>
    <property type="match status" value="1"/>
</dbReference>
<evidence type="ECO:0000313" key="18">
    <source>
        <dbReference type="EMBL" id="CAG9785842.1"/>
    </source>
</evidence>
<evidence type="ECO:0000256" key="16">
    <source>
        <dbReference type="SAM" id="MobiDB-lite"/>
    </source>
</evidence>